<evidence type="ECO:0000313" key="2">
    <source>
        <dbReference type="Proteomes" id="UP001153332"/>
    </source>
</evidence>
<name>A0ACC2JEI5_9PEZI</name>
<gene>
    <name evidence="1" type="ORF">O1611_g7744</name>
</gene>
<protein>
    <submittedName>
        <fullName evidence="1">Uncharacterized protein</fullName>
    </submittedName>
</protein>
<proteinExistence type="predicted"/>
<comment type="caution">
    <text evidence="1">The sequence shown here is derived from an EMBL/GenBank/DDBJ whole genome shotgun (WGS) entry which is preliminary data.</text>
</comment>
<dbReference type="EMBL" id="JAPUUL010002127">
    <property type="protein sequence ID" value="KAJ8125895.1"/>
    <property type="molecule type" value="Genomic_DNA"/>
</dbReference>
<organism evidence="1 2">
    <name type="scientific">Lasiodiplodia mahajangana</name>
    <dbReference type="NCBI Taxonomy" id="1108764"/>
    <lineage>
        <taxon>Eukaryota</taxon>
        <taxon>Fungi</taxon>
        <taxon>Dikarya</taxon>
        <taxon>Ascomycota</taxon>
        <taxon>Pezizomycotina</taxon>
        <taxon>Dothideomycetes</taxon>
        <taxon>Dothideomycetes incertae sedis</taxon>
        <taxon>Botryosphaeriales</taxon>
        <taxon>Botryosphaeriaceae</taxon>
        <taxon>Lasiodiplodia</taxon>
    </lineage>
</organism>
<keyword evidence="2" id="KW-1185">Reference proteome</keyword>
<evidence type="ECO:0000313" key="1">
    <source>
        <dbReference type="EMBL" id="KAJ8125895.1"/>
    </source>
</evidence>
<accession>A0ACC2JEI5</accession>
<dbReference type="Proteomes" id="UP001153332">
    <property type="component" value="Unassembled WGS sequence"/>
</dbReference>
<reference evidence="1" key="1">
    <citation type="submission" date="2022-12" db="EMBL/GenBank/DDBJ databases">
        <title>Genome Sequence of Lasiodiplodia mahajangana.</title>
        <authorList>
            <person name="Buettner E."/>
        </authorList>
    </citation>
    <scope>NUCLEOTIDE SEQUENCE</scope>
    <source>
        <strain evidence="1">VT137</strain>
    </source>
</reference>
<sequence length="540" mass="61632">MEFLCRDPRIEPKAEARTAMSIVLQNYEVRGTRRGDVAKYDSETEWHAAEEIVLYYAQLSCATAIYNLYLHPLRKFKGPKLWIAFPILKTIAQLRGQLDFRTRQFHQKYGPVVRVTPNELTFTTAEAWKDIYGHGHAEYPKVFPEGFRKGRAAEIISSNAHDHFRFRRAMLPAFSDRALALQESIIREYVDLLIEKLGEVAAKNGPSTNMVKWYTYTTFDLIGDLAFGESFDGLKSGKENAWVSNIEKMMKLFPILILATSSRILSKLLLYLAGDKIKNSQANHLSMVHGLATKRMNNKNQEHRGDFMDFIMRSQGQEHGLSDAELTSNSDTLIVAGSETTATLLCGVTYYLLRTPSAWDKCVAEVRNAFARAEDISFQSATAQLPYMLACLDEALRLFPPVPSVLFRRTPKDQAVVVDGMVIPPNTAVGVHHMAAYHSRDNFHDPMTFHPERWLPQAREDEKSPFYNDKREAHKPFSLGPRNCIGRNLAYHEMRIILANVLWHYDMKLDSSCEGWAENQRTFALWEKPPLLVHIAARSK</sequence>